<name>B3ELL8_CHLPB</name>
<dbReference type="HOGENOM" id="CLU_009583_0_1_10"/>
<dbReference type="SUPFAM" id="SSF53756">
    <property type="entry name" value="UDP-Glycosyltransferase/glycogen phosphorylase"/>
    <property type="match status" value="1"/>
</dbReference>
<dbReference type="STRING" id="331678.Cphamn1_0381"/>
<accession>B3ELL8</accession>
<dbReference type="CAZy" id="GT4">
    <property type="family name" value="Glycosyltransferase Family 4"/>
</dbReference>
<feature type="domain" description="Glycosyl transferase family 1" evidence="1">
    <location>
        <begin position="190"/>
        <end position="332"/>
    </location>
</feature>
<keyword evidence="3" id="KW-0808">Transferase</keyword>
<dbReference type="eggNOG" id="COG0438">
    <property type="taxonomic scope" value="Bacteria"/>
</dbReference>
<dbReference type="AlphaFoldDB" id="B3ELL8"/>
<sequence>MSVGALKKRVIQVITSPSGGGAEVLVRELGSLLGADNIISEVIYFKKPDDVRALELSGDEFFLHNSLRSPSAIFKLRKIFRERLRRGERLIVHAHLTWPFYYVALASLFLSLDIVYTEHNTSNRRRGFRVLRVLDRFFYSRYRKVICISEGVKTSLVRWLGKDDNGRLVTIGNGSRMYEYCDRKVVRGLRKKPELVSVGSLTKQKGFSTAIAAIALLRDEIGCYVIVGEGPERSHLMALVHKNKLEGKVVLAGWRSDVEDFYRNADIQLIPSHWEGFGLVAVEGMSTGLPVIASDVEGLRDVVSSENPSVELVTDFKNPRSWSAALKNVIQRFSASPDDISMAARRQAEKFSMERMVDRYRQMYNSL</sequence>
<evidence type="ECO:0000259" key="1">
    <source>
        <dbReference type="Pfam" id="PF00534"/>
    </source>
</evidence>
<evidence type="ECO:0000259" key="2">
    <source>
        <dbReference type="Pfam" id="PF13439"/>
    </source>
</evidence>
<dbReference type="GO" id="GO:0016757">
    <property type="term" value="F:glycosyltransferase activity"/>
    <property type="evidence" value="ECO:0007669"/>
    <property type="project" value="InterPro"/>
</dbReference>
<dbReference type="InterPro" id="IPR001296">
    <property type="entry name" value="Glyco_trans_1"/>
</dbReference>
<proteinExistence type="predicted"/>
<reference evidence="3" key="1">
    <citation type="submission" date="2008-06" db="EMBL/GenBank/DDBJ databases">
        <title>Complete sequence of Chlorobium phaeobacteroides BS1.</title>
        <authorList>
            <consortium name="US DOE Joint Genome Institute"/>
            <person name="Lucas S."/>
            <person name="Copeland A."/>
            <person name="Lapidus A."/>
            <person name="Glavina del Rio T."/>
            <person name="Dalin E."/>
            <person name="Tice H."/>
            <person name="Bruce D."/>
            <person name="Goodwin L."/>
            <person name="Pitluck S."/>
            <person name="Schmutz J."/>
            <person name="Larimer F."/>
            <person name="Land M."/>
            <person name="Hauser L."/>
            <person name="Kyrpides N."/>
            <person name="Ovchinnikova G."/>
            <person name="Li T."/>
            <person name="Liu Z."/>
            <person name="Zhao F."/>
            <person name="Overmann J."/>
            <person name="Bryant D.A."/>
            <person name="Richardson P."/>
        </authorList>
    </citation>
    <scope>NUCLEOTIDE SEQUENCE [LARGE SCALE GENOMIC DNA]</scope>
    <source>
        <strain evidence="3">BS1</strain>
    </source>
</reference>
<evidence type="ECO:0000313" key="3">
    <source>
        <dbReference type="EMBL" id="ACE03347.1"/>
    </source>
</evidence>
<feature type="domain" description="Glycosyltransferase subfamily 4-like N-terminal" evidence="2">
    <location>
        <begin position="20"/>
        <end position="174"/>
    </location>
</feature>
<dbReference type="Pfam" id="PF13439">
    <property type="entry name" value="Glyco_transf_4"/>
    <property type="match status" value="1"/>
</dbReference>
<dbReference type="CDD" id="cd03811">
    <property type="entry name" value="GT4_GT28_WabH-like"/>
    <property type="match status" value="1"/>
</dbReference>
<dbReference type="PANTHER" id="PTHR12526">
    <property type="entry name" value="GLYCOSYLTRANSFERASE"/>
    <property type="match status" value="1"/>
</dbReference>
<dbReference type="Pfam" id="PF00534">
    <property type="entry name" value="Glycos_transf_1"/>
    <property type="match status" value="1"/>
</dbReference>
<dbReference type="InterPro" id="IPR028098">
    <property type="entry name" value="Glyco_trans_4-like_N"/>
</dbReference>
<gene>
    <name evidence="3" type="ordered locus">Cphamn1_0381</name>
</gene>
<protein>
    <submittedName>
        <fullName evidence="3">Glycosyl transferase group 1</fullName>
    </submittedName>
</protein>
<dbReference type="Gene3D" id="3.40.50.2000">
    <property type="entry name" value="Glycogen Phosphorylase B"/>
    <property type="match status" value="2"/>
</dbReference>
<dbReference type="EMBL" id="CP001101">
    <property type="protein sequence ID" value="ACE03347.1"/>
    <property type="molecule type" value="Genomic_DNA"/>
</dbReference>
<dbReference type="KEGG" id="cpb:Cphamn1_0381"/>
<organism evidence="3">
    <name type="scientific">Chlorobium phaeobacteroides (strain BS1)</name>
    <dbReference type="NCBI Taxonomy" id="331678"/>
    <lineage>
        <taxon>Bacteria</taxon>
        <taxon>Pseudomonadati</taxon>
        <taxon>Chlorobiota</taxon>
        <taxon>Chlorobiia</taxon>
        <taxon>Chlorobiales</taxon>
        <taxon>Chlorobiaceae</taxon>
        <taxon>Chlorobium/Pelodictyon group</taxon>
        <taxon>Chlorobium</taxon>
    </lineage>
</organism>